<dbReference type="Gene3D" id="3.40.50.300">
    <property type="entry name" value="P-loop containing nucleotide triphosphate hydrolases"/>
    <property type="match status" value="1"/>
</dbReference>
<dbReference type="InterPro" id="IPR027417">
    <property type="entry name" value="P-loop_NTPase"/>
</dbReference>
<dbReference type="RefSeq" id="WP_013700769.1">
    <property type="nucleotide sequence ID" value="NC_015385.1"/>
</dbReference>
<dbReference type="KEGG" id="tsu:Tresu_0514"/>
<feature type="domain" description="ATPase AAA-type core" evidence="1">
    <location>
        <begin position="45"/>
        <end position="354"/>
    </location>
</feature>
<proteinExistence type="predicted"/>
<dbReference type="eggNOG" id="COG1106">
    <property type="taxonomic scope" value="Bacteria"/>
</dbReference>
<protein>
    <submittedName>
        <fullName evidence="2">ATP-binding protein</fullName>
    </submittedName>
</protein>
<dbReference type="PANTHER" id="PTHR40396">
    <property type="entry name" value="ATPASE-LIKE PROTEIN"/>
    <property type="match status" value="1"/>
</dbReference>
<dbReference type="InterPro" id="IPR003959">
    <property type="entry name" value="ATPase_AAA_core"/>
</dbReference>
<dbReference type="HOGENOM" id="CLU_046693_2_0_12"/>
<dbReference type="Proteomes" id="UP000006852">
    <property type="component" value="Chromosome"/>
</dbReference>
<reference evidence="3" key="2">
    <citation type="submission" date="2011-04" db="EMBL/GenBank/DDBJ databases">
        <title>The complete genome of chromosome of Treponema succinifaciens DSM 2489.</title>
        <authorList>
            <person name="Lucas S."/>
            <person name="Copeland A."/>
            <person name="Lapidus A."/>
            <person name="Bruce D."/>
            <person name="Goodwin L."/>
            <person name="Pitluck S."/>
            <person name="Peters L."/>
            <person name="Kyrpides N."/>
            <person name="Mavromatis K."/>
            <person name="Ivanova N."/>
            <person name="Ovchinnikova G."/>
            <person name="Teshima H."/>
            <person name="Detter J.C."/>
            <person name="Tapia R."/>
            <person name="Han C."/>
            <person name="Land M."/>
            <person name="Hauser L."/>
            <person name="Markowitz V."/>
            <person name="Cheng J.-F."/>
            <person name="Hugenholtz P."/>
            <person name="Woyke T."/>
            <person name="Wu D."/>
            <person name="Gronow S."/>
            <person name="Wellnitz S."/>
            <person name="Brambilla E."/>
            <person name="Klenk H.-P."/>
            <person name="Eisen J.A."/>
        </authorList>
    </citation>
    <scope>NUCLEOTIDE SEQUENCE [LARGE SCALE GENOMIC DNA]</scope>
    <source>
        <strain evidence="3">ATCC 33096 / DSM 2489 / 6091</strain>
    </source>
</reference>
<evidence type="ECO:0000259" key="1">
    <source>
        <dbReference type="Pfam" id="PF13304"/>
    </source>
</evidence>
<dbReference type="GeneID" id="302997725"/>
<dbReference type="SUPFAM" id="SSF52540">
    <property type="entry name" value="P-loop containing nucleoside triphosphate hydrolases"/>
    <property type="match status" value="1"/>
</dbReference>
<keyword evidence="3" id="KW-1185">Reference proteome</keyword>
<evidence type="ECO:0000313" key="3">
    <source>
        <dbReference type="Proteomes" id="UP000006852"/>
    </source>
</evidence>
<dbReference type="GO" id="GO:0016887">
    <property type="term" value="F:ATP hydrolysis activity"/>
    <property type="evidence" value="ECO:0007669"/>
    <property type="project" value="InterPro"/>
</dbReference>
<sequence>MILEFSITNTYSIGEKQTISFEPASYDKENKNHYIDIDGIKILKLACIYGSNAAGKTNMAVALNFYLRFMAYSFYTTKPEEKIPFVPYFFETENLDDVCGEFDLVFFAYSTEEKKYIKYHYYLRINRNEVLEESLNYYPKRLPRLIFNRNKMNIEWGNSVKGAKKAIEDILISNCSLISASSKTKISVLNDVFFYIVNRYKGFFSPFNNEIPQSLLEKLDNDESLKNKATGFLSFADFGSISDISIKKEIKESNENLSLTASNNKEKTNRRASLVHKYNQKEYPLPLGLESAGTIRVLELIEPLVNSSESSLTIIDEIEASLHQDLIEAFLRLFLELSKNAQLLFTTHNQELLDSGLILDDEVWFCTKTQNGNSVYNSISDFTGFRKEVSRKKLYQAGKFGGLPNIDIQGLKELFYGKKKD</sequence>
<organism evidence="2 3">
    <name type="scientific">Treponema succinifaciens (strain ATCC 33096 / DSM 2489 / 6091)</name>
    <dbReference type="NCBI Taxonomy" id="869209"/>
    <lineage>
        <taxon>Bacteria</taxon>
        <taxon>Pseudomonadati</taxon>
        <taxon>Spirochaetota</taxon>
        <taxon>Spirochaetia</taxon>
        <taxon>Spirochaetales</taxon>
        <taxon>Treponemataceae</taxon>
        <taxon>Treponema</taxon>
    </lineage>
</organism>
<keyword evidence="2" id="KW-0547">Nucleotide-binding</keyword>
<name>F2NXZ2_TRES6</name>
<dbReference type="EMBL" id="CP002631">
    <property type="protein sequence ID" value="AEB13462.1"/>
    <property type="molecule type" value="Genomic_DNA"/>
</dbReference>
<accession>F2NXZ2</accession>
<dbReference type="OrthoDB" id="305333at2"/>
<evidence type="ECO:0000313" key="2">
    <source>
        <dbReference type="EMBL" id="AEB13462.1"/>
    </source>
</evidence>
<keyword evidence="2" id="KW-0067">ATP-binding</keyword>
<dbReference type="STRING" id="869209.Tresu_0514"/>
<dbReference type="AlphaFoldDB" id="F2NXZ2"/>
<dbReference type="PANTHER" id="PTHR40396:SF1">
    <property type="entry name" value="ATPASE AAA-TYPE CORE DOMAIN-CONTAINING PROTEIN"/>
    <property type="match status" value="1"/>
</dbReference>
<reference evidence="2 3" key="1">
    <citation type="journal article" date="2011" name="Stand. Genomic Sci.">
        <title>Complete genome sequence of Treponema succinifaciens type strain (6091).</title>
        <authorList>
            <person name="Han C."/>
            <person name="Gronow S."/>
            <person name="Teshima H."/>
            <person name="Lapidus A."/>
            <person name="Nolan M."/>
            <person name="Lucas S."/>
            <person name="Hammon N."/>
            <person name="Deshpande S."/>
            <person name="Cheng J.F."/>
            <person name="Zeytun A."/>
            <person name="Tapia R."/>
            <person name="Goodwin L."/>
            <person name="Pitluck S."/>
            <person name="Liolios K."/>
            <person name="Pagani I."/>
            <person name="Ivanova N."/>
            <person name="Mavromatis K."/>
            <person name="Mikhailova N."/>
            <person name="Huntemann M."/>
            <person name="Pati A."/>
            <person name="Chen A."/>
            <person name="Palaniappan K."/>
            <person name="Land M."/>
            <person name="Hauser L."/>
            <person name="Brambilla E.M."/>
            <person name="Rohde M."/>
            <person name="Goker M."/>
            <person name="Woyke T."/>
            <person name="Bristow J."/>
            <person name="Eisen J.A."/>
            <person name="Markowitz V."/>
            <person name="Hugenholtz P."/>
            <person name="Kyrpides N.C."/>
            <person name="Klenk H.P."/>
            <person name="Detter J.C."/>
        </authorList>
    </citation>
    <scope>NUCLEOTIDE SEQUENCE [LARGE SCALE GENOMIC DNA]</scope>
    <source>
        <strain evidence="3">ATCC 33096 / DSM 2489 / 6091</strain>
    </source>
</reference>
<gene>
    <name evidence="2" type="ordered locus">Tresu_0514</name>
</gene>
<dbReference type="GO" id="GO:0005524">
    <property type="term" value="F:ATP binding"/>
    <property type="evidence" value="ECO:0007669"/>
    <property type="project" value="UniProtKB-KW"/>
</dbReference>
<dbReference type="Pfam" id="PF13304">
    <property type="entry name" value="AAA_21"/>
    <property type="match status" value="1"/>
</dbReference>